<dbReference type="EMBL" id="VCHX02000117">
    <property type="protein sequence ID" value="TPQ21494.1"/>
    <property type="molecule type" value="Genomic_DNA"/>
</dbReference>
<dbReference type="OrthoDB" id="9791637at2"/>
<dbReference type="SUPFAM" id="SSF51182">
    <property type="entry name" value="RmlC-like cupins"/>
    <property type="match status" value="1"/>
</dbReference>
<reference evidence="3 4" key="1">
    <citation type="submission" date="2019-06" db="EMBL/GenBank/DDBJ databases">
        <title>Streptomyces sporangiiformans sp. nov., a novel actinomycete isolated from soil in Mount Song.</title>
        <authorList>
            <person name="Han L."/>
        </authorList>
    </citation>
    <scope>NUCLEOTIDE SEQUENCE [LARGE SCALE GENOMIC DNA]</scope>
    <source>
        <strain evidence="3 4">NEAU-SSA 1</strain>
    </source>
</reference>
<dbReference type="Gene3D" id="2.60.120.10">
    <property type="entry name" value="Jelly Rolls"/>
    <property type="match status" value="2"/>
</dbReference>
<dbReference type="Proteomes" id="UP000317378">
    <property type="component" value="Unassembled WGS sequence"/>
</dbReference>
<dbReference type="RefSeq" id="WP_119100914.1">
    <property type="nucleotide sequence ID" value="NZ_QXMJ01000117.1"/>
</dbReference>
<name>A0A505DCN4_9ACTN</name>
<organism evidence="3 4">
    <name type="scientific">Streptomyces sporangiiformans</name>
    <dbReference type="NCBI Taxonomy" id="2315329"/>
    <lineage>
        <taxon>Bacteria</taxon>
        <taxon>Bacillati</taxon>
        <taxon>Actinomycetota</taxon>
        <taxon>Actinomycetes</taxon>
        <taxon>Kitasatosporales</taxon>
        <taxon>Streptomycetaceae</taxon>
        <taxon>Streptomyces</taxon>
    </lineage>
</organism>
<evidence type="ECO:0000256" key="1">
    <source>
        <dbReference type="ARBA" id="ARBA00022723"/>
    </source>
</evidence>
<keyword evidence="1" id="KW-0479">Metal-binding</keyword>
<dbReference type="Pfam" id="PF07883">
    <property type="entry name" value="Cupin_2"/>
    <property type="match status" value="2"/>
</dbReference>
<sequence>MTHYVVQRAADATFAVPSQLPYSSKGFRRRTVVDEADGAVHTGFGVCELAPDGAIGAHVHAYEESFHVLSGTVILDVPEGAYLLEEGDYGVLPTGVPHAWRGAGDTAARWADMLAPVPRARYGHDTETVPALPAAGAREPVRIDVRDPRTRSFGHFEAAQMEPGKQSQELLAVSASMRTALLVYSGITVKMMVDTDLGAVASTMFMVQYAADGVVGGHDHPFEETYLIVEGTVDATFDGERHRLGVGDAAWAGAGCVHSFANVGPGPVRWLETQAPQPPSRHAYRFTRDWDYLRTALKEQP</sequence>
<dbReference type="PANTHER" id="PTHR35848">
    <property type="entry name" value="OXALATE-BINDING PROTEIN"/>
    <property type="match status" value="1"/>
</dbReference>
<evidence type="ECO:0000313" key="4">
    <source>
        <dbReference type="Proteomes" id="UP000317378"/>
    </source>
</evidence>
<dbReference type="InterPro" id="IPR014710">
    <property type="entry name" value="RmlC-like_jellyroll"/>
</dbReference>
<evidence type="ECO:0000259" key="2">
    <source>
        <dbReference type="Pfam" id="PF07883"/>
    </source>
</evidence>
<gene>
    <name evidence="3" type="ORF">FGD71_014815</name>
</gene>
<evidence type="ECO:0000313" key="3">
    <source>
        <dbReference type="EMBL" id="TPQ21494.1"/>
    </source>
</evidence>
<dbReference type="AlphaFoldDB" id="A0A505DCN4"/>
<dbReference type="InterPro" id="IPR011051">
    <property type="entry name" value="RmlC_Cupin_sf"/>
</dbReference>
<keyword evidence="4" id="KW-1185">Reference proteome</keyword>
<dbReference type="InterPro" id="IPR013096">
    <property type="entry name" value="Cupin_2"/>
</dbReference>
<comment type="caution">
    <text evidence="3">The sequence shown here is derived from an EMBL/GenBank/DDBJ whole genome shotgun (WGS) entry which is preliminary data.</text>
</comment>
<feature type="domain" description="Cupin type-2" evidence="2">
    <location>
        <begin position="206"/>
        <end position="272"/>
    </location>
</feature>
<dbReference type="InterPro" id="IPR051610">
    <property type="entry name" value="GPI/OXD"/>
</dbReference>
<feature type="domain" description="Cupin type-2" evidence="2">
    <location>
        <begin position="46"/>
        <end position="112"/>
    </location>
</feature>
<accession>A0A505DCN4</accession>
<protein>
    <submittedName>
        <fullName evidence="3">Cupin domain-containing protein</fullName>
    </submittedName>
</protein>
<proteinExistence type="predicted"/>
<dbReference type="GO" id="GO:0046872">
    <property type="term" value="F:metal ion binding"/>
    <property type="evidence" value="ECO:0007669"/>
    <property type="project" value="UniProtKB-KW"/>
</dbReference>